<dbReference type="NCBIfam" id="TIGR01640">
    <property type="entry name" value="F_box_assoc_1"/>
    <property type="match status" value="1"/>
</dbReference>
<feature type="domain" description="F-box" evidence="1">
    <location>
        <begin position="14"/>
        <end position="54"/>
    </location>
</feature>
<dbReference type="SMART" id="SM00256">
    <property type="entry name" value="FBOX"/>
    <property type="match status" value="1"/>
</dbReference>
<reference evidence="2 3" key="1">
    <citation type="submission" date="2024-01" db="EMBL/GenBank/DDBJ databases">
        <title>A telomere-to-telomere, gap-free genome of sweet tea (Lithocarpus litseifolius).</title>
        <authorList>
            <person name="Zhou J."/>
        </authorList>
    </citation>
    <scope>NUCLEOTIDE SEQUENCE [LARGE SCALE GENOMIC DNA]</scope>
    <source>
        <strain evidence="2">Zhou-2022a</strain>
        <tissue evidence="2">Leaf</tissue>
    </source>
</reference>
<dbReference type="InterPro" id="IPR001810">
    <property type="entry name" value="F-box_dom"/>
</dbReference>
<dbReference type="PANTHER" id="PTHR31672">
    <property type="entry name" value="BNACNNG10540D PROTEIN"/>
    <property type="match status" value="1"/>
</dbReference>
<protein>
    <recommendedName>
        <fullName evidence="1">F-box domain-containing protein</fullName>
    </recommendedName>
</protein>
<organism evidence="2 3">
    <name type="scientific">Lithocarpus litseifolius</name>
    <dbReference type="NCBI Taxonomy" id="425828"/>
    <lineage>
        <taxon>Eukaryota</taxon>
        <taxon>Viridiplantae</taxon>
        <taxon>Streptophyta</taxon>
        <taxon>Embryophyta</taxon>
        <taxon>Tracheophyta</taxon>
        <taxon>Spermatophyta</taxon>
        <taxon>Magnoliopsida</taxon>
        <taxon>eudicotyledons</taxon>
        <taxon>Gunneridae</taxon>
        <taxon>Pentapetalae</taxon>
        <taxon>rosids</taxon>
        <taxon>fabids</taxon>
        <taxon>Fagales</taxon>
        <taxon>Fagaceae</taxon>
        <taxon>Lithocarpus</taxon>
    </lineage>
</organism>
<dbReference type="Proteomes" id="UP001459277">
    <property type="component" value="Unassembled WGS sequence"/>
</dbReference>
<dbReference type="InterPro" id="IPR050796">
    <property type="entry name" value="SCF_F-box_component"/>
</dbReference>
<dbReference type="InterPro" id="IPR017451">
    <property type="entry name" value="F-box-assoc_interact_dom"/>
</dbReference>
<dbReference type="Pfam" id="PF07734">
    <property type="entry name" value="FBA_1"/>
    <property type="match status" value="1"/>
</dbReference>
<name>A0AAW2C299_9ROSI</name>
<keyword evidence="3" id="KW-1185">Reference proteome</keyword>
<dbReference type="EMBL" id="JAZDWU010000009">
    <property type="protein sequence ID" value="KAK9991180.1"/>
    <property type="molecule type" value="Genomic_DNA"/>
</dbReference>
<dbReference type="SUPFAM" id="SSF81383">
    <property type="entry name" value="F-box domain"/>
    <property type="match status" value="1"/>
</dbReference>
<dbReference type="InterPro" id="IPR036047">
    <property type="entry name" value="F-box-like_dom_sf"/>
</dbReference>
<dbReference type="AlphaFoldDB" id="A0AAW2C299"/>
<comment type="caution">
    <text evidence="2">The sequence shown here is derived from an EMBL/GenBank/DDBJ whole genome shotgun (WGS) entry which is preliminary data.</text>
</comment>
<evidence type="ECO:0000313" key="3">
    <source>
        <dbReference type="Proteomes" id="UP001459277"/>
    </source>
</evidence>
<evidence type="ECO:0000313" key="2">
    <source>
        <dbReference type="EMBL" id="KAK9991180.1"/>
    </source>
</evidence>
<dbReference type="Pfam" id="PF00646">
    <property type="entry name" value="F-box"/>
    <property type="match status" value="1"/>
</dbReference>
<evidence type="ECO:0000259" key="1">
    <source>
        <dbReference type="SMART" id="SM00256"/>
    </source>
</evidence>
<dbReference type="Gene3D" id="1.20.1280.50">
    <property type="match status" value="1"/>
</dbReference>
<dbReference type="PANTHER" id="PTHR31672:SF10">
    <property type="entry name" value="F-BOX DOMAIN-CONTAINING PROTEIN"/>
    <property type="match status" value="1"/>
</dbReference>
<sequence>MESESWRRCSNLELADELLEEILLRLPVKSIVRFKCVKKSWYSLFENPSFIAKHHRLRCCSQTNPSLLIECNDSIDDIIVMSLLHPPYNEVRMLDMNIRFNNTNGGFSMRLLLPNMLGCINGIICIGGSFGDSFNGFFLWNPAIRQYKVVPYPALPPCALTLYPHLFYTDVSYAFGYDNNSNDYKVVRIVTYKRHADHTMVENTFVHVYTLSTDSWRQIINPKFDCLNIIYKNNFDEKYLNGFYYWHGTIKDRDYEVIIGFDMSREVFRVTRMPAYYNLTLTFAVFNDYHAFIFYDDQRTVFKIRVTPSLGLGGFKSLTKQIDVGPVSEIRRPLGFAKNGELLLLLHQDNQTIVFYDIASQEIIENLPLTDFPKSFVTSQAIPYVESLVSFTGENVYASPHYYY</sequence>
<dbReference type="InterPro" id="IPR006527">
    <property type="entry name" value="F-box-assoc_dom_typ1"/>
</dbReference>
<proteinExistence type="predicted"/>
<gene>
    <name evidence="2" type="ORF">SO802_026165</name>
</gene>
<accession>A0AAW2C299</accession>